<evidence type="ECO:0000313" key="1">
    <source>
        <dbReference type="EMBL" id="QOJ79685.1"/>
    </source>
</evidence>
<dbReference type="AlphaFoldDB" id="A0A7L9FLG8"/>
<dbReference type="KEGG" id="thel:IG193_04320"/>
<accession>A0A7L9FLG8</accession>
<gene>
    <name evidence="1" type="ORF">IG193_04320</name>
</gene>
<keyword evidence="2" id="KW-1185">Reference proteome</keyword>
<dbReference type="RefSeq" id="WP_192819657.1">
    <property type="nucleotide sequence ID" value="NZ_CP062310.1"/>
</dbReference>
<dbReference type="InParanoid" id="A0A7L9FLG8"/>
<proteinExistence type="predicted"/>
<organism evidence="1 2">
    <name type="scientific">Infirmifilum lucidum</name>
    <dbReference type="NCBI Taxonomy" id="2776706"/>
    <lineage>
        <taxon>Archaea</taxon>
        <taxon>Thermoproteota</taxon>
        <taxon>Thermoprotei</taxon>
        <taxon>Thermofilales</taxon>
        <taxon>Thermofilaceae</taxon>
        <taxon>Infirmifilum</taxon>
    </lineage>
</organism>
<protein>
    <submittedName>
        <fullName evidence="1">Uncharacterized protein</fullName>
    </submittedName>
</protein>
<dbReference type="Proteomes" id="UP000594121">
    <property type="component" value="Chromosome"/>
</dbReference>
<evidence type="ECO:0000313" key="2">
    <source>
        <dbReference type="Proteomes" id="UP000594121"/>
    </source>
</evidence>
<sequence>MHRRAAASLVAVIVLSILVLNFVQHTHRARYIGEDVHALMLITVREACKSPEKAPTLFARVQGLLRYVAVKSLSISVPENRSEYSKGSLVCIGRVVTNLGEDVFALNYTYSLTGFFVEPLTGRIFRLYRVEGYQFFKIPPYNYTIRLRVGLTPICPHDHVNNSSILAIRGTDPCVLSDKWGIKLVIPGG</sequence>
<reference evidence="1 2" key="1">
    <citation type="submission" date="2020-10" db="EMBL/GenBank/DDBJ databases">
        <title>Thermofilum lucidum 3507LT sp. nov. a novel member of Thermofilaceae family isolated from Chile hot spring, and proposal of description order Thermofilales.</title>
        <authorList>
            <person name="Zayulina K.S."/>
            <person name="Elcheninov A.G."/>
            <person name="Toshchakov S.V."/>
            <person name="Kublanov I.V."/>
        </authorList>
    </citation>
    <scope>NUCLEOTIDE SEQUENCE [LARGE SCALE GENOMIC DNA]</scope>
    <source>
        <strain evidence="1 2">3507LT</strain>
    </source>
</reference>
<dbReference type="GeneID" id="59149094"/>
<dbReference type="EMBL" id="CP062310">
    <property type="protein sequence ID" value="QOJ79685.1"/>
    <property type="molecule type" value="Genomic_DNA"/>
</dbReference>
<name>A0A7L9FLG8_9CREN</name>